<proteinExistence type="predicted"/>
<reference evidence="1" key="1">
    <citation type="submission" date="2021-04" db="EMBL/GenBank/DDBJ databases">
        <title>Genomes of microviruses identified in yellow-bellied marmot fecal samples.</title>
        <authorList>
            <person name="Varsani A."/>
            <person name="Kraberger S."/>
            <person name="Chatterjee A."/>
            <person name="Richet C."/>
            <person name="Fontenele R.S."/>
            <person name="Schmidlin K."/>
            <person name="Blumstein D.T."/>
        </authorList>
    </citation>
    <scope>NUCLEOTIDE SEQUENCE</scope>
    <source>
        <strain evidence="1">Mar34</strain>
    </source>
</reference>
<protein>
    <submittedName>
        <fullName evidence="1">Uncharacterized protein</fullName>
    </submittedName>
</protein>
<accession>A0A8F5ML36</accession>
<name>A0A8F5ML36_9VIRU</name>
<evidence type="ECO:0000313" key="1">
    <source>
        <dbReference type="EMBL" id="QXN75169.1"/>
    </source>
</evidence>
<dbReference type="EMBL" id="MZ089780">
    <property type="protein sequence ID" value="QXN75169.1"/>
    <property type="molecule type" value="Genomic_DNA"/>
</dbReference>
<sequence length="77" mass="9018">MKLITYKYFWTTDDSTSIQLRILTDTEEGHTKFVNSVKQISGLTRFAREYVSEITLDLFTGIETLYIKENENDKTLC</sequence>
<organism evidence="1">
    <name type="scientific">Microvirus mar34</name>
    <dbReference type="NCBI Taxonomy" id="2851168"/>
    <lineage>
        <taxon>Viruses</taxon>
        <taxon>Monodnaviria</taxon>
        <taxon>Sangervirae</taxon>
        <taxon>Phixviricota</taxon>
        <taxon>Malgrandaviricetes</taxon>
        <taxon>Petitvirales</taxon>
        <taxon>Microviridae</taxon>
    </lineage>
</organism>